<dbReference type="Proteomes" id="UP001165960">
    <property type="component" value="Unassembled WGS sequence"/>
</dbReference>
<evidence type="ECO:0000313" key="1">
    <source>
        <dbReference type="EMBL" id="KAJ9055247.1"/>
    </source>
</evidence>
<dbReference type="EMBL" id="QTSX02006405">
    <property type="protein sequence ID" value="KAJ9055247.1"/>
    <property type="molecule type" value="Genomic_DNA"/>
</dbReference>
<proteinExistence type="predicted"/>
<evidence type="ECO:0000313" key="2">
    <source>
        <dbReference type="Proteomes" id="UP001165960"/>
    </source>
</evidence>
<name>A0ACC2RYX0_9FUNG</name>
<gene>
    <name evidence="1" type="ORF">DSO57_1005657</name>
</gene>
<organism evidence="1 2">
    <name type="scientific">Entomophthora muscae</name>
    <dbReference type="NCBI Taxonomy" id="34485"/>
    <lineage>
        <taxon>Eukaryota</taxon>
        <taxon>Fungi</taxon>
        <taxon>Fungi incertae sedis</taxon>
        <taxon>Zoopagomycota</taxon>
        <taxon>Entomophthoromycotina</taxon>
        <taxon>Entomophthoromycetes</taxon>
        <taxon>Entomophthorales</taxon>
        <taxon>Entomophthoraceae</taxon>
        <taxon>Entomophthora</taxon>
    </lineage>
</organism>
<comment type="caution">
    <text evidence="1">The sequence shown here is derived from an EMBL/GenBank/DDBJ whole genome shotgun (WGS) entry which is preliminary data.</text>
</comment>
<reference evidence="1" key="1">
    <citation type="submission" date="2022-04" db="EMBL/GenBank/DDBJ databases">
        <title>Genome of the entomopathogenic fungus Entomophthora muscae.</title>
        <authorList>
            <person name="Elya C."/>
            <person name="Lovett B.R."/>
            <person name="Lee E."/>
            <person name="Macias A.M."/>
            <person name="Hajek A.E."/>
            <person name="De Bivort B.L."/>
            <person name="Kasson M.T."/>
            <person name="De Fine Licht H.H."/>
            <person name="Stajich J.E."/>
        </authorList>
    </citation>
    <scope>NUCLEOTIDE SEQUENCE</scope>
    <source>
        <strain evidence="1">Berkeley</strain>
    </source>
</reference>
<protein>
    <submittedName>
        <fullName evidence="1">Uncharacterized protein</fullName>
    </submittedName>
</protein>
<accession>A0ACC2RYX0</accession>
<keyword evidence="2" id="KW-1185">Reference proteome</keyword>
<sequence>MLKRNFSPPATLYQAALEPKPLTSLDIPFQETLPDNVCHLVDAERAFLERLTMFLRTTAAPCVEMEPDSILVSLTEALVTIHNKHSKLLKVWPVMIGANGSGIARASSRDSGIRLSYHQDDACGGKMHTLLLILS</sequence>